<dbReference type="PROSITE" id="PS00191">
    <property type="entry name" value="CYTOCHROME_B5_1"/>
    <property type="match status" value="1"/>
</dbReference>
<feature type="domain" description="Cytochrome b5 heme-binding" evidence="17">
    <location>
        <begin position="324"/>
        <end position="415"/>
    </location>
</feature>
<keyword evidence="8 16" id="KW-1133">Transmembrane helix</keyword>
<organism evidence="18 19">
    <name type="scientific">Heliocybe sulcata</name>
    <dbReference type="NCBI Taxonomy" id="5364"/>
    <lineage>
        <taxon>Eukaryota</taxon>
        <taxon>Fungi</taxon>
        <taxon>Dikarya</taxon>
        <taxon>Basidiomycota</taxon>
        <taxon>Agaricomycotina</taxon>
        <taxon>Agaricomycetes</taxon>
        <taxon>Gloeophyllales</taxon>
        <taxon>Gloeophyllaceae</taxon>
        <taxon>Heliocybe</taxon>
    </lineage>
</organism>
<evidence type="ECO:0000313" key="19">
    <source>
        <dbReference type="Proteomes" id="UP000305948"/>
    </source>
</evidence>
<keyword evidence="7 14" id="KW-0276">Fatty acid metabolism</keyword>
<comment type="subcellular location">
    <subcellularLocation>
        <location evidence="1">Membrane</location>
        <topology evidence="1">Multi-pass membrane protein</topology>
    </subcellularLocation>
</comment>
<evidence type="ECO:0000256" key="1">
    <source>
        <dbReference type="ARBA" id="ARBA00004141"/>
    </source>
</evidence>
<keyword evidence="6 14" id="KW-0479">Metal-binding</keyword>
<dbReference type="GO" id="GO:0004768">
    <property type="term" value="F:stearoyl-CoA 9-desaturase activity"/>
    <property type="evidence" value="ECO:0007669"/>
    <property type="project" value="UniProtKB-UniRule"/>
</dbReference>
<dbReference type="STRING" id="5364.A0A5C3NSB9"/>
<dbReference type="PANTHER" id="PTHR11351:SF31">
    <property type="entry name" value="DESATURASE 1, ISOFORM A-RELATED"/>
    <property type="match status" value="1"/>
</dbReference>
<dbReference type="OrthoDB" id="10260134at2759"/>
<keyword evidence="5 15" id="KW-0812">Transmembrane</keyword>
<feature type="transmembrane region" description="Helical" evidence="16">
    <location>
        <begin position="49"/>
        <end position="70"/>
    </location>
</feature>
<dbReference type="InterPro" id="IPR009160">
    <property type="entry name" value="Acyl-CoA_deSatase_haem/ster-bd"/>
</dbReference>
<dbReference type="SUPFAM" id="SSF55856">
    <property type="entry name" value="Cytochrome b5-like heme/steroid binding domain"/>
    <property type="match status" value="1"/>
</dbReference>
<evidence type="ECO:0000256" key="9">
    <source>
        <dbReference type="ARBA" id="ARBA00023002"/>
    </source>
</evidence>
<comment type="cofactor">
    <cofactor evidence="14">
        <name>Fe(2+)</name>
        <dbReference type="ChEBI" id="CHEBI:29033"/>
    </cofactor>
    <text evidence="14">Expected to bind 2 Fe(2+) ions per subunit.</text>
</comment>
<comment type="function">
    <text evidence="14">Stearoyl-CoA desaturase that utilizes O(2) and electrons from reduced cytochrome b5 to introduce the first double bond into saturated fatty acyl-CoA substrates.</text>
</comment>
<keyword evidence="3 14" id="KW-0444">Lipid biosynthesis</keyword>
<comment type="catalytic activity">
    <reaction evidence="14">
        <text>octadecanoyl-CoA + 2 Fe(II)-[cytochrome b5] + O2 + 2 H(+) = (9Z)-octadecenoyl-CoA + 2 Fe(III)-[cytochrome b5] + 2 H2O</text>
        <dbReference type="Rhea" id="RHEA:19721"/>
        <dbReference type="Rhea" id="RHEA-COMP:10438"/>
        <dbReference type="Rhea" id="RHEA-COMP:10439"/>
        <dbReference type="ChEBI" id="CHEBI:15377"/>
        <dbReference type="ChEBI" id="CHEBI:15378"/>
        <dbReference type="ChEBI" id="CHEBI:15379"/>
        <dbReference type="ChEBI" id="CHEBI:29033"/>
        <dbReference type="ChEBI" id="CHEBI:29034"/>
        <dbReference type="ChEBI" id="CHEBI:57387"/>
        <dbReference type="ChEBI" id="CHEBI:57394"/>
        <dbReference type="EC" id="1.14.19.1"/>
    </reaction>
</comment>
<dbReference type="PROSITE" id="PS50255">
    <property type="entry name" value="CYTOCHROME_B5_2"/>
    <property type="match status" value="1"/>
</dbReference>
<protein>
    <recommendedName>
        <fullName evidence="14">Acyl-CoA desaturase</fullName>
        <ecNumber evidence="14">1.14.19.1</ecNumber>
    </recommendedName>
</protein>
<dbReference type="InterPro" id="IPR005804">
    <property type="entry name" value="FA_desaturase_dom"/>
</dbReference>
<comment type="similarity">
    <text evidence="2 14 15">Belongs to the fatty acid desaturase type 1 family.</text>
</comment>
<evidence type="ECO:0000256" key="13">
    <source>
        <dbReference type="ARBA" id="ARBA00023160"/>
    </source>
</evidence>
<dbReference type="EC" id="1.14.19.1" evidence="14"/>
<dbReference type="PANTHER" id="PTHR11351">
    <property type="entry name" value="ACYL-COA DESATURASE"/>
    <property type="match status" value="1"/>
</dbReference>
<dbReference type="Proteomes" id="UP000305948">
    <property type="component" value="Unassembled WGS sequence"/>
</dbReference>
<dbReference type="PRINTS" id="PR00075">
    <property type="entry name" value="FACDDSATRASE"/>
</dbReference>
<keyword evidence="13 14" id="KW-0275">Fatty acid biosynthesis</keyword>
<dbReference type="GO" id="GO:0006636">
    <property type="term" value="P:unsaturated fatty acid biosynthetic process"/>
    <property type="evidence" value="ECO:0007669"/>
    <property type="project" value="UniProtKB-UniRule"/>
</dbReference>
<evidence type="ECO:0000256" key="5">
    <source>
        <dbReference type="ARBA" id="ARBA00022692"/>
    </source>
</evidence>
<evidence type="ECO:0000256" key="2">
    <source>
        <dbReference type="ARBA" id="ARBA00009295"/>
    </source>
</evidence>
<evidence type="ECO:0000259" key="17">
    <source>
        <dbReference type="PROSITE" id="PS50255"/>
    </source>
</evidence>
<evidence type="ECO:0000256" key="8">
    <source>
        <dbReference type="ARBA" id="ARBA00022989"/>
    </source>
</evidence>
<keyword evidence="9 14" id="KW-0560">Oxidoreductase</keyword>
<feature type="transmembrane region" description="Helical" evidence="16">
    <location>
        <begin position="167"/>
        <end position="190"/>
    </location>
</feature>
<dbReference type="GO" id="GO:0020037">
    <property type="term" value="F:heme binding"/>
    <property type="evidence" value="ECO:0007669"/>
    <property type="project" value="InterPro"/>
</dbReference>
<keyword evidence="4 14" id="KW-0349">Heme</keyword>
<dbReference type="Pfam" id="PF00487">
    <property type="entry name" value="FA_desaturase"/>
    <property type="match status" value="1"/>
</dbReference>
<keyword evidence="11 14" id="KW-0443">Lipid metabolism</keyword>
<evidence type="ECO:0000313" key="18">
    <source>
        <dbReference type="EMBL" id="TFK56611.1"/>
    </source>
</evidence>
<keyword evidence="12 16" id="KW-0472">Membrane</keyword>
<keyword evidence="14" id="KW-0813">Transport</keyword>
<dbReference type="InterPro" id="IPR018506">
    <property type="entry name" value="Cyt_B5_heme-BS"/>
</dbReference>
<evidence type="ECO:0000256" key="7">
    <source>
        <dbReference type="ARBA" id="ARBA00022832"/>
    </source>
</evidence>
<proteinExistence type="inferred from homology"/>
<name>A0A5C3NSB9_9AGAM</name>
<feature type="transmembrane region" description="Helical" evidence="16">
    <location>
        <begin position="17"/>
        <end position="37"/>
    </location>
</feature>
<dbReference type="CDD" id="cd03505">
    <property type="entry name" value="Delta9-FADS-like"/>
    <property type="match status" value="1"/>
</dbReference>
<dbReference type="InterPro" id="IPR036400">
    <property type="entry name" value="Cyt_B5-like_heme/steroid_sf"/>
</dbReference>
<sequence length="416" mass="47414">MSYSSSQAAFKTRRPKIWWSNGIFFVGAHVAAAMGMYYRPFYAVPRATLVLAFVLWQLAEFGVTIGYHRLWSHRAFRAAPGVRIVLAVLGSSAFQGSIKWWCLRHRLHHRFTDDPVHDPYSATRGLLFSHVGWIFFKPVYEKMSLVDREDLENDPGKSPSAAHKTSFMLNTIYLALGLGLGFPTLLGALWGDALGAFIWAGLTARLLIWHCTFLVNSLAHWDGLQPYSDDNTSRGNFILAVLTAGEGNHNFHAFPHDFRSGPSWLDWDPSKWIILALHRMGLVYSLRTAKGVDIEEAREYMKGHHHSHHESIPEEDEENWKWEKGLWSKDDVQRYISERPERCVLLVGGYLSDATGYMKEHPGGSVLLREYSIRPHKSDEKETWRDASWAFDGGLNNHSRAAKKRLAELRIAKLIA</sequence>
<accession>A0A5C3NSB9</accession>
<evidence type="ECO:0000256" key="16">
    <source>
        <dbReference type="SAM" id="Phobius"/>
    </source>
</evidence>
<dbReference type="Gene3D" id="3.10.120.10">
    <property type="entry name" value="Cytochrome b5-like heme/steroid binding domain"/>
    <property type="match status" value="1"/>
</dbReference>
<evidence type="ECO:0000256" key="4">
    <source>
        <dbReference type="ARBA" id="ARBA00022617"/>
    </source>
</evidence>
<evidence type="ECO:0000256" key="12">
    <source>
        <dbReference type="ARBA" id="ARBA00023136"/>
    </source>
</evidence>
<keyword evidence="10 14" id="KW-0408">Iron</keyword>
<keyword evidence="19" id="KW-1185">Reference proteome</keyword>
<dbReference type="AlphaFoldDB" id="A0A5C3NSB9"/>
<comment type="domain">
    <text evidence="15">The histidine box domains are involved in binding the catalytic metal ions.</text>
</comment>
<dbReference type="EMBL" id="ML213503">
    <property type="protein sequence ID" value="TFK56611.1"/>
    <property type="molecule type" value="Genomic_DNA"/>
</dbReference>
<dbReference type="GO" id="GO:0005506">
    <property type="term" value="F:iron ion binding"/>
    <property type="evidence" value="ECO:0007669"/>
    <property type="project" value="TreeGrafter"/>
</dbReference>
<dbReference type="PIRSF" id="PIRSF000345">
    <property type="entry name" value="OLE1"/>
    <property type="match status" value="1"/>
</dbReference>
<reference evidence="18 19" key="1">
    <citation type="journal article" date="2019" name="Nat. Ecol. Evol.">
        <title>Megaphylogeny resolves global patterns of mushroom evolution.</title>
        <authorList>
            <person name="Varga T."/>
            <person name="Krizsan K."/>
            <person name="Foldi C."/>
            <person name="Dima B."/>
            <person name="Sanchez-Garcia M."/>
            <person name="Sanchez-Ramirez S."/>
            <person name="Szollosi G.J."/>
            <person name="Szarkandi J.G."/>
            <person name="Papp V."/>
            <person name="Albert L."/>
            <person name="Andreopoulos W."/>
            <person name="Angelini C."/>
            <person name="Antonin V."/>
            <person name="Barry K.W."/>
            <person name="Bougher N.L."/>
            <person name="Buchanan P."/>
            <person name="Buyck B."/>
            <person name="Bense V."/>
            <person name="Catcheside P."/>
            <person name="Chovatia M."/>
            <person name="Cooper J."/>
            <person name="Damon W."/>
            <person name="Desjardin D."/>
            <person name="Finy P."/>
            <person name="Geml J."/>
            <person name="Haridas S."/>
            <person name="Hughes K."/>
            <person name="Justo A."/>
            <person name="Karasinski D."/>
            <person name="Kautmanova I."/>
            <person name="Kiss B."/>
            <person name="Kocsube S."/>
            <person name="Kotiranta H."/>
            <person name="LaButti K.M."/>
            <person name="Lechner B.E."/>
            <person name="Liimatainen K."/>
            <person name="Lipzen A."/>
            <person name="Lukacs Z."/>
            <person name="Mihaltcheva S."/>
            <person name="Morgado L.N."/>
            <person name="Niskanen T."/>
            <person name="Noordeloos M.E."/>
            <person name="Ohm R.A."/>
            <person name="Ortiz-Santana B."/>
            <person name="Ovrebo C."/>
            <person name="Racz N."/>
            <person name="Riley R."/>
            <person name="Savchenko A."/>
            <person name="Shiryaev A."/>
            <person name="Soop K."/>
            <person name="Spirin V."/>
            <person name="Szebenyi C."/>
            <person name="Tomsovsky M."/>
            <person name="Tulloss R.E."/>
            <person name="Uehling J."/>
            <person name="Grigoriev I.V."/>
            <person name="Vagvolgyi C."/>
            <person name="Papp T."/>
            <person name="Martin F.M."/>
            <person name="Miettinen O."/>
            <person name="Hibbett D.S."/>
            <person name="Nagy L.G."/>
        </authorList>
    </citation>
    <scope>NUCLEOTIDE SEQUENCE [LARGE SCALE GENOMIC DNA]</scope>
    <source>
        <strain evidence="18 19">OMC1185</strain>
    </source>
</reference>
<evidence type="ECO:0000256" key="6">
    <source>
        <dbReference type="ARBA" id="ARBA00022723"/>
    </source>
</evidence>
<evidence type="ECO:0000256" key="15">
    <source>
        <dbReference type="RuleBase" id="RU000581"/>
    </source>
</evidence>
<keyword evidence="14" id="KW-0249">Electron transport</keyword>
<evidence type="ECO:0000256" key="14">
    <source>
        <dbReference type="PIRNR" id="PIRNR000345"/>
    </source>
</evidence>
<dbReference type="GO" id="GO:0005789">
    <property type="term" value="C:endoplasmic reticulum membrane"/>
    <property type="evidence" value="ECO:0007669"/>
    <property type="project" value="TreeGrafter"/>
</dbReference>
<gene>
    <name evidence="18" type="ORF">OE88DRAFT_1709215</name>
</gene>
<evidence type="ECO:0000256" key="11">
    <source>
        <dbReference type="ARBA" id="ARBA00023098"/>
    </source>
</evidence>
<dbReference type="InterPro" id="IPR015876">
    <property type="entry name" value="Acyl-CoA_DS"/>
</dbReference>
<evidence type="ECO:0000256" key="3">
    <source>
        <dbReference type="ARBA" id="ARBA00022516"/>
    </source>
</evidence>
<evidence type="ECO:0000256" key="10">
    <source>
        <dbReference type="ARBA" id="ARBA00023004"/>
    </source>
</evidence>
<dbReference type="InterPro" id="IPR001199">
    <property type="entry name" value="Cyt_B5-like_heme/steroid-bd"/>
</dbReference>